<dbReference type="AlphaFoldDB" id="A0A9X4BIC2"/>
<organism evidence="1 2">
    <name type="scientific">Tahibacter soli</name>
    <dbReference type="NCBI Taxonomy" id="2983605"/>
    <lineage>
        <taxon>Bacteria</taxon>
        <taxon>Pseudomonadati</taxon>
        <taxon>Pseudomonadota</taxon>
        <taxon>Gammaproteobacteria</taxon>
        <taxon>Lysobacterales</taxon>
        <taxon>Rhodanobacteraceae</taxon>
        <taxon>Tahibacter</taxon>
    </lineage>
</organism>
<dbReference type="EMBL" id="JAOVZO020000001">
    <property type="protein sequence ID" value="MDC8010964.1"/>
    <property type="molecule type" value="Genomic_DNA"/>
</dbReference>
<proteinExistence type="predicted"/>
<protein>
    <submittedName>
        <fullName evidence="1">Uncharacterized protein</fullName>
    </submittedName>
</protein>
<dbReference type="Proteomes" id="UP001139971">
    <property type="component" value="Unassembled WGS sequence"/>
</dbReference>
<name>A0A9X4BIC2_9GAMM</name>
<evidence type="ECO:0000313" key="1">
    <source>
        <dbReference type="EMBL" id="MDC8010964.1"/>
    </source>
</evidence>
<sequence>MIDLSAHPVQVAYDLADRYGLELKLSFSEYFYRPQAALDERTTYFVPIVEITPDWVAEKIRSLKPGWELALNSKIIDPRNRISHIPMIDFFSADHPDTDSIAFNEIVGREIANELTLFNSGRSFHAYSTTLLGKGDWIAFMGRLLLLNMPNLPQVVDTRWVGHRLVGGYSALRWSANSSHHQRMPYLVRTRHHRRS</sequence>
<keyword evidence="2" id="KW-1185">Reference proteome</keyword>
<evidence type="ECO:0000313" key="2">
    <source>
        <dbReference type="Proteomes" id="UP001139971"/>
    </source>
</evidence>
<reference evidence="1" key="1">
    <citation type="submission" date="2023-02" db="EMBL/GenBank/DDBJ databases">
        <title>Tahibacter soli sp. nov. isolated from soil.</title>
        <authorList>
            <person name="Baek J.H."/>
            <person name="Lee J.K."/>
            <person name="Choi D.G."/>
            <person name="Jeon C.O."/>
        </authorList>
    </citation>
    <scope>NUCLEOTIDE SEQUENCE</scope>
    <source>
        <strain evidence="1">BL</strain>
    </source>
</reference>
<comment type="caution">
    <text evidence="1">The sequence shown here is derived from an EMBL/GenBank/DDBJ whole genome shotgun (WGS) entry which is preliminary data.</text>
</comment>
<dbReference type="InterPro" id="IPR056250">
    <property type="entry name" value="AEP-like"/>
</dbReference>
<dbReference type="Pfam" id="PF24387">
    <property type="entry name" value="AEP-like"/>
    <property type="match status" value="1"/>
</dbReference>
<accession>A0A9X4BIC2</accession>
<gene>
    <name evidence="1" type="ORF">OD750_000220</name>
</gene>
<dbReference type="RefSeq" id="WP_272841712.1">
    <property type="nucleotide sequence ID" value="NZ_JAOVZO020000001.1"/>
</dbReference>